<gene>
    <name evidence="1" type="ORF">G2W53_031505</name>
</gene>
<reference evidence="1" key="1">
    <citation type="submission" date="2020-09" db="EMBL/GenBank/DDBJ databases">
        <title>Genome-Enabled Discovery of Anthraquinone Biosynthesis in Senna tora.</title>
        <authorList>
            <person name="Kang S.-H."/>
            <person name="Pandey R.P."/>
            <person name="Lee C.-M."/>
            <person name="Sim J.-S."/>
            <person name="Jeong J.-T."/>
            <person name="Choi B.-S."/>
            <person name="Jung M."/>
            <person name="Ginzburg D."/>
            <person name="Zhao K."/>
            <person name="Won S.Y."/>
            <person name="Oh T.-J."/>
            <person name="Yu Y."/>
            <person name="Kim N.-H."/>
            <person name="Lee O.R."/>
            <person name="Lee T.-H."/>
            <person name="Bashyal P."/>
            <person name="Kim T.-S."/>
            <person name="Lee W.-H."/>
            <person name="Kawkins C."/>
            <person name="Kim C.-K."/>
            <person name="Kim J.S."/>
            <person name="Ahn B.O."/>
            <person name="Rhee S.Y."/>
            <person name="Sohng J.K."/>
        </authorList>
    </citation>
    <scope>NUCLEOTIDE SEQUENCE</scope>
    <source>
        <tissue evidence="1">Leaf</tissue>
    </source>
</reference>
<comment type="caution">
    <text evidence="1">The sequence shown here is derived from an EMBL/GenBank/DDBJ whole genome shotgun (WGS) entry which is preliminary data.</text>
</comment>
<name>A0A834WFL7_9FABA</name>
<keyword evidence="2" id="KW-1185">Reference proteome</keyword>
<sequence>MGMIICLLGEIKEILQLHTKTKTKTKEMKMKMWQVHAIGWVGVGHNIGKGRV</sequence>
<accession>A0A834WFL7</accession>
<dbReference type="Proteomes" id="UP000634136">
    <property type="component" value="Unassembled WGS sequence"/>
</dbReference>
<organism evidence="1 2">
    <name type="scientific">Senna tora</name>
    <dbReference type="NCBI Taxonomy" id="362788"/>
    <lineage>
        <taxon>Eukaryota</taxon>
        <taxon>Viridiplantae</taxon>
        <taxon>Streptophyta</taxon>
        <taxon>Embryophyta</taxon>
        <taxon>Tracheophyta</taxon>
        <taxon>Spermatophyta</taxon>
        <taxon>Magnoliopsida</taxon>
        <taxon>eudicotyledons</taxon>
        <taxon>Gunneridae</taxon>
        <taxon>Pentapetalae</taxon>
        <taxon>rosids</taxon>
        <taxon>fabids</taxon>
        <taxon>Fabales</taxon>
        <taxon>Fabaceae</taxon>
        <taxon>Caesalpinioideae</taxon>
        <taxon>Cassia clade</taxon>
        <taxon>Senna</taxon>
    </lineage>
</organism>
<protein>
    <submittedName>
        <fullName evidence="1">Uncharacterized protein</fullName>
    </submittedName>
</protein>
<evidence type="ECO:0000313" key="1">
    <source>
        <dbReference type="EMBL" id="KAF7817536.1"/>
    </source>
</evidence>
<dbReference type="AlphaFoldDB" id="A0A834WFL7"/>
<dbReference type="EMBL" id="JAAIUW010000009">
    <property type="protein sequence ID" value="KAF7817536.1"/>
    <property type="molecule type" value="Genomic_DNA"/>
</dbReference>
<proteinExistence type="predicted"/>
<evidence type="ECO:0000313" key="2">
    <source>
        <dbReference type="Proteomes" id="UP000634136"/>
    </source>
</evidence>